<dbReference type="Proteomes" id="UP001057402">
    <property type="component" value="Chromosome 4"/>
</dbReference>
<proteinExistence type="predicted"/>
<accession>A0ACB9RNZ9</accession>
<sequence length="257" mass="28526">MGNPKQKWTKEEEEALRKGVAKHGTGKWKDIQRDPEFNKFLFSRSNIDLKDKWRNVTGGGSGQGQRDKSRAKTKALVEAAPSIQAPVPNASSVDEVMAEAAVDASAKVVDETKIVPRHDDDLISEALSNLNDPKGSEVGAIFNYIEKCHEVSQSFRRQLRTRLKRLVVLGKLEEEHEDTRPRAPQTTGVAIFGETLDDAAIACAYRIAEAENKAFIAAEAVKEAERLAKMAEDTESIYQFTREILERCSGDEITLLA</sequence>
<protein>
    <submittedName>
        <fullName evidence="1">Uncharacterized protein</fullName>
    </submittedName>
</protein>
<organism evidence="1 2">
    <name type="scientific">Melastoma candidum</name>
    <dbReference type="NCBI Taxonomy" id="119954"/>
    <lineage>
        <taxon>Eukaryota</taxon>
        <taxon>Viridiplantae</taxon>
        <taxon>Streptophyta</taxon>
        <taxon>Embryophyta</taxon>
        <taxon>Tracheophyta</taxon>
        <taxon>Spermatophyta</taxon>
        <taxon>Magnoliopsida</taxon>
        <taxon>eudicotyledons</taxon>
        <taxon>Gunneridae</taxon>
        <taxon>Pentapetalae</taxon>
        <taxon>rosids</taxon>
        <taxon>malvids</taxon>
        <taxon>Myrtales</taxon>
        <taxon>Melastomataceae</taxon>
        <taxon>Melastomatoideae</taxon>
        <taxon>Melastomateae</taxon>
        <taxon>Melastoma</taxon>
    </lineage>
</organism>
<keyword evidence="2" id="KW-1185">Reference proteome</keyword>
<comment type="caution">
    <text evidence="1">The sequence shown here is derived from an EMBL/GenBank/DDBJ whole genome shotgun (WGS) entry which is preliminary data.</text>
</comment>
<evidence type="ECO:0000313" key="1">
    <source>
        <dbReference type="EMBL" id="KAI4377677.1"/>
    </source>
</evidence>
<dbReference type="EMBL" id="CM042883">
    <property type="protein sequence ID" value="KAI4377677.1"/>
    <property type="molecule type" value="Genomic_DNA"/>
</dbReference>
<evidence type="ECO:0000313" key="2">
    <source>
        <dbReference type="Proteomes" id="UP001057402"/>
    </source>
</evidence>
<reference evidence="2" key="1">
    <citation type="journal article" date="2023" name="Front. Plant Sci.">
        <title>Chromosomal-level genome assembly of Melastoma candidum provides insights into trichome evolution.</title>
        <authorList>
            <person name="Zhong Y."/>
            <person name="Wu W."/>
            <person name="Sun C."/>
            <person name="Zou P."/>
            <person name="Liu Y."/>
            <person name="Dai S."/>
            <person name="Zhou R."/>
        </authorList>
    </citation>
    <scope>NUCLEOTIDE SEQUENCE [LARGE SCALE GENOMIC DNA]</scope>
</reference>
<gene>
    <name evidence="1" type="ORF">MLD38_015264</name>
</gene>
<name>A0ACB9RNZ9_9MYRT</name>